<dbReference type="PROSITE" id="PS50111">
    <property type="entry name" value="CHEMOTAXIS_TRANSDUC_2"/>
    <property type="match status" value="1"/>
</dbReference>
<sequence>MVNRINSEPKNSGYHRRTFRVTSETETVLQRRNYSLYSPINSVIAWAKQVSFRTKAIAFAVAISTLPTLGVGAMTYYLVNQSLTKEISNIKQGSARNLADNVERFMLKRYKEIQLFASQKFLTDSVLRESLDAEDKTARLNNWQDIYQVYESIAVVDLNGNVVLQTQGEAIPNQKNQESFQAVLRTNEPYIGQPLVGTSVKQSKIHLAAPVKDSVTNKTIYIIQAVIPIQSLAQTLNKLSGIKDEYQLIDSAGKIFLAKDQNHLGRDAQKVIPKWQELQTSKQVVTRILRDRKGKAEDLTTFVPWQKTAGLPDLNWQLVLSTDKAIALGTQRQLLLTLAIGTIVTALLVGAIAAILANRLTLPIQTATMVVKKLARGNFDTRITVKGEDEFATLGASINRMADQLQDLLNKQKIEAERLKMFTNILTAIRQSLNCEDLFNTTVTEARQALGAHRVVVYHFNAHGRGQVIAESVAPGLPVTLGDTIEDTSIARQLVETYTTNGILIANNVFETDLVPEHLRLMERLQVKAILATPILKDNQIFGFLIAHYCWAPHVWQPFEINFLRQLAVQVGLALERVHLLEVSQVLKDFAIHLSGTLNSQEIYNLAVQDIRKALKVERVVICKFDQKSQGSILAESVVEGLPGVETRFHEAVVQDYVEKYRQGGVLAANNIYQAGFSEVYVKQLESFAVKAHLQAPILLGGNLLGLLIAHQCTRTRVWQQAEIELFEQFARLVGLALERANLLEQSERASEQQRQQAEQLQQQLNRLLDDVVGVKRGDLTVHIEVNKGEIGAIADFCNFIVERLREIVVQVKAAATQLNTAIAENSGIISQLAIDTFKQTQEIDRSLDVVDQIRLSIKGVAKNARLATAVARTASPTAEIGDAAMDLTVENIFSLRESMGETAIKIKRLGDYSQHITRLASLIKQISLQTNLLAINAGIETARVGGDSDSLISFSEEVAALATESATVTGEIEGIAANINLEVSEVVKTIELGNAQVIEVTRLVEDSKHSLNQMLNVCCQIDELVQSISLASVSQVQTSKEVINLMKEIAKVSEMTGGSYRKVSASLQRTLETYQQLQASVRSFKV</sequence>
<comment type="subcellular location">
    <subcellularLocation>
        <location evidence="1">Cell membrane</location>
        <topology evidence="1">Multi-pass membrane protein</topology>
    </subcellularLocation>
</comment>
<dbReference type="SUPFAM" id="SSF55781">
    <property type="entry name" value="GAF domain-like"/>
    <property type="match status" value="2"/>
</dbReference>
<keyword evidence="6 11" id="KW-0472">Membrane</keyword>
<evidence type="ECO:0000313" key="16">
    <source>
        <dbReference type="Proteomes" id="UP000186391"/>
    </source>
</evidence>
<proteinExistence type="inferred from homology"/>
<dbReference type="EMBL" id="MRCA01000017">
    <property type="protein sequence ID" value="OKH11550.1"/>
    <property type="molecule type" value="Genomic_DNA"/>
</dbReference>
<evidence type="ECO:0000259" key="13">
    <source>
        <dbReference type="PROSITE" id="PS50111"/>
    </source>
</evidence>
<feature type="domain" description="Phytochrome chromophore attachment site" evidence="12">
    <location>
        <begin position="434"/>
        <end position="570"/>
    </location>
</feature>
<feature type="transmembrane region" description="Helical" evidence="11">
    <location>
        <begin position="334"/>
        <end position="357"/>
    </location>
</feature>
<organism evidence="15 16">
    <name type="scientific">Fischerella major NIES-592</name>
    <dbReference type="NCBI Taxonomy" id="210994"/>
    <lineage>
        <taxon>Bacteria</taxon>
        <taxon>Bacillati</taxon>
        <taxon>Cyanobacteriota</taxon>
        <taxon>Cyanophyceae</taxon>
        <taxon>Nostocales</taxon>
        <taxon>Hapalosiphonaceae</taxon>
        <taxon>Fischerella</taxon>
    </lineage>
</organism>
<feature type="domain" description="HAMP" evidence="14">
    <location>
        <begin position="358"/>
        <end position="410"/>
    </location>
</feature>
<dbReference type="Pfam" id="PF00672">
    <property type="entry name" value="HAMP"/>
    <property type="match status" value="1"/>
</dbReference>
<keyword evidence="5 11" id="KW-1133">Transmembrane helix</keyword>
<keyword evidence="7 9" id="KW-0807">Transducer</keyword>
<keyword evidence="10" id="KW-0175">Coiled coil</keyword>
<dbReference type="SMART" id="SM00065">
    <property type="entry name" value="GAF"/>
    <property type="match status" value="2"/>
</dbReference>
<feature type="domain" description="Methyl-accepting transducer" evidence="13">
    <location>
        <begin position="815"/>
        <end position="1051"/>
    </location>
</feature>
<dbReference type="SUPFAM" id="SSF58104">
    <property type="entry name" value="Methyl-accepting chemotaxis protein (MCP) signaling domain"/>
    <property type="match status" value="1"/>
</dbReference>
<evidence type="ECO:0000259" key="14">
    <source>
        <dbReference type="PROSITE" id="PS50885"/>
    </source>
</evidence>
<evidence type="ECO:0000256" key="5">
    <source>
        <dbReference type="ARBA" id="ARBA00022989"/>
    </source>
</evidence>
<comment type="similarity">
    <text evidence="8">Belongs to the methyl-accepting chemotaxis (MCP) protein family.</text>
</comment>
<dbReference type="Pfam" id="PF01590">
    <property type="entry name" value="GAF"/>
    <property type="match status" value="2"/>
</dbReference>
<keyword evidence="4 11" id="KW-0812">Transmembrane</keyword>
<evidence type="ECO:0000256" key="6">
    <source>
        <dbReference type="ARBA" id="ARBA00023136"/>
    </source>
</evidence>
<evidence type="ECO:0000256" key="1">
    <source>
        <dbReference type="ARBA" id="ARBA00004651"/>
    </source>
</evidence>
<dbReference type="Gene3D" id="6.10.340.10">
    <property type="match status" value="1"/>
</dbReference>
<dbReference type="SMART" id="SM00283">
    <property type="entry name" value="MA"/>
    <property type="match status" value="1"/>
</dbReference>
<dbReference type="PROSITE" id="PS50885">
    <property type="entry name" value="HAMP"/>
    <property type="match status" value="2"/>
</dbReference>
<dbReference type="Gene3D" id="1.10.287.950">
    <property type="entry name" value="Methyl-accepting chemotaxis protein"/>
    <property type="match status" value="1"/>
</dbReference>
<dbReference type="SMART" id="SM00304">
    <property type="entry name" value="HAMP"/>
    <property type="match status" value="2"/>
</dbReference>
<feature type="domain" description="Phytochrome chromophore attachment site" evidence="12">
    <location>
        <begin position="599"/>
        <end position="733"/>
    </location>
</feature>
<dbReference type="PANTHER" id="PTHR32089:SF114">
    <property type="entry name" value="METHYL-ACCEPTING CHEMOTAXIS PROTEIN MCPB"/>
    <property type="match status" value="1"/>
</dbReference>
<protein>
    <submittedName>
        <fullName evidence="15">Chemotaxis protein</fullName>
    </submittedName>
</protein>
<evidence type="ECO:0000256" key="2">
    <source>
        <dbReference type="ARBA" id="ARBA00022475"/>
    </source>
</evidence>
<dbReference type="Pfam" id="PF02743">
    <property type="entry name" value="dCache_1"/>
    <property type="match status" value="1"/>
</dbReference>
<evidence type="ECO:0000256" key="8">
    <source>
        <dbReference type="ARBA" id="ARBA00029447"/>
    </source>
</evidence>
<dbReference type="GO" id="GO:0006935">
    <property type="term" value="P:chemotaxis"/>
    <property type="evidence" value="ECO:0007669"/>
    <property type="project" value="UniProtKB-KW"/>
</dbReference>
<dbReference type="RefSeq" id="WP_073556799.1">
    <property type="nucleotide sequence ID" value="NZ_MRCA01000017.1"/>
</dbReference>
<evidence type="ECO:0000313" key="15">
    <source>
        <dbReference type="EMBL" id="OKH11550.1"/>
    </source>
</evidence>
<keyword evidence="2" id="KW-1003">Cell membrane</keyword>
<reference evidence="15 16" key="1">
    <citation type="submission" date="2016-11" db="EMBL/GenBank/DDBJ databases">
        <title>Draft Genome Sequences of Nine Cyanobacterial Strains from Diverse Habitats.</title>
        <authorList>
            <person name="Zhu T."/>
            <person name="Hou S."/>
            <person name="Lu X."/>
            <person name="Hess W.R."/>
        </authorList>
    </citation>
    <scope>NUCLEOTIDE SEQUENCE [LARGE SCALE GENOMIC DNA]</scope>
    <source>
        <strain evidence="15 16">NIES-592</strain>
    </source>
</reference>
<dbReference type="InterPro" id="IPR016132">
    <property type="entry name" value="Phyto_chromo_attachment"/>
</dbReference>
<dbReference type="InterPro" id="IPR003660">
    <property type="entry name" value="HAMP_dom"/>
</dbReference>
<dbReference type="Gene3D" id="3.30.450.20">
    <property type="entry name" value="PAS domain"/>
    <property type="match status" value="1"/>
</dbReference>
<dbReference type="CDD" id="cd18773">
    <property type="entry name" value="PDC1_HK_sensor"/>
    <property type="match status" value="1"/>
</dbReference>
<dbReference type="OrthoDB" id="419276at2"/>
<dbReference type="SUPFAM" id="SSF158472">
    <property type="entry name" value="HAMP domain-like"/>
    <property type="match status" value="1"/>
</dbReference>
<dbReference type="InterPro" id="IPR004089">
    <property type="entry name" value="MCPsignal_dom"/>
</dbReference>
<dbReference type="PANTHER" id="PTHR32089">
    <property type="entry name" value="METHYL-ACCEPTING CHEMOTAXIS PROTEIN MCPB"/>
    <property type="match status" value="1"/>
</dbReference>
<evidence type="ECO:0000259" key="12">
    <source>
        <dbReference type="PROSITE" id="PS50046"/>
    </source>
</evidence>
<evidence type="ECO:0000256" key="3">
    <source>
        <dbReference type="ARBA" id="ARBA00022500"/>
    </source>
</evidence>
<evidence type="ECO:0000256" key="9">
    <source>
        <dbReference type="PROSITE-ProRule" id="PRU00284"/>
    </source>
</evidence>
<dbReference type="Gene3D" id="3.30.450.40">
    <property type="match status" value="2"/>
</dbReference>
<keyword evidence="16" id="KW-1185">Reference proteome</keyword>
<dbReference type="PROSITE" id="PS50046">
    <property type="entry name" value="PHYTOCHROME_2"/>
    <property type="match status" value="2"/>
</dbReference>
<dbReference type="GO" id="GO:0005886">
    <property type="term" value="C:plasma membrane"/>
    <property type="evidence" value="ECO:0007669"/>
    <property type="project" value="UniProtKB-SubCell"/>
</dbReference>
<dbReference type="GO" id="GO:0007165">
    <property type="term" value="P:signal transduction"/>
    <property type="evidence" value="ECO:0007669"/>
    <property type="project" value="UniProtKB-KW"/>
</dbReference>
<keyword evidence="3" id="KW-0145">Chemotaxis</keyword>
<feature type="transmembrane region" description="Helical" evidence="11">
    <location>
        <begin position="56"/>
        <end position="79"/>
    </location>
</feature>
<dbReference type="InterPro" id="IPR033479">
    <property type="entry name" value="dCache_1"/>
</dbReference>
<evidence type="ECO:0000256" key="4">
    <source>
        <dbReference type="ARBA" id="ARBA00022692"/>
    </source>
</evidence>
<evidence type="ECO:0000256" key="10">
    <source>
        <dbReference type="SAM" id="Coils"/>
    </source>
</evidence>
<name>A0A1U7GUD1_9CYAN</name>
<evidence type="ECO:0000256" key="11">
    <source>
        <dbReference type="SAM" id="Phobius"/>
    </source>
</evidence>
<feature type="domain" description="HAMP" evidence="14">
    <location>
        <begin position="759"/>
        <end position="810"/>
    </location>
</feature>
<accession>A0A1U7GUD1</accession>
<dbReference type="InterPro" id="IPR003018">
    <property type="entry name" value="GAF"/>
</dbReference>
<dbReference type="AlphaFoldDB" id="A0A1U7GUD1"/>
<dbReference type="Pfam" id="PF00015">
    <property type="entry name" value="MCPsignal"/>
    <property type="match status" value="1"/>
</dbReference>
<evidence type="ECO:0000256" key="7">
    <source>
        <dbReference type="ARBA" id="ARBA00023224"/>
    </source>
</evidence>
<dbReference type="InterPro" id="IPR029016">
    <property type="entry name" value="GAF-like_dom_sf"/>
</dbReference>
<feature type="coiled-coil region" evidence="10">
    <location>
        <begin position="740"/>
        <end position="778"/>
    </location>
</feature>
<dbReference type="CDD" id="cd06225">
    <property type="entry name" value="HAMP"/>
    <property type="match status" value="1"/>
</dbReference>
<dbReference type="Proteomes" id="UP000186391">
    <property type="component" value="Unassembled WGS sequence"/>
</dbReference>
<gene>
    <name evidence="15" type="ORF">NIES592_21135</name>
</gene>
<comment type="caution">
    <text evidence="15">The sequence shown here is derived from an EMBL/GenBank/DDBJ whole genome shotgun (WGS) entry which is preliminary data.</text>
</comment>